<name>A0A831LX22_9EURY</name>
<accession>A0A831LX22</accession>
<dbReference type="GO" id="GO:0006526">
    <property type="term" value="P:L-arginine biosynthetic process"/>
    <property type="evidence" value="ECO:0007669"/>
    <property type="project" value="TreeGrafter"/>
</dbReference>
<evidence type="ECO:0000259" key="2">
    <source>
        <dbReference type="Pfam" id="PF00696"/>
    </source>
</evidence>
<sequence>MKREEVLMEALPYIQQFHGQTIVIKLGGHAMVDEEVLMNAIKDAILLHYVGMRVVLVHGGGPEITEKMKALGKEPKFVGGLRI</sequence>
<comment type="caution">
    <text evidence="3">The sequence shown here is derived from an EMBL/GenBank/DDBJ whole genome shotgun (WGS) entry which is preliminary data.</text>
</comment>
<dbReference type="GO" id="GO:0003991">
    <property type="term" value="F:acetylglutamate kinase activity"/>
    <property type="evidence" value="ECO:0007669"/>
    <property type="project" value="TreeGrafter"/>
</dbReference>
<dbReference type="SUPFAM" id="SSF53633">
    <property type="entry name" value="Carbamate kinase-like"/>
    <property type="match status" value="1"/>
</dbReference>
<dbReference type="Proteomes" id="UP000885648">
    <property type="component" value="Unassembled WGS sequence"/>
</dbReference>
<dbReference type="Pfam" id="PF00696">
    <property type="entry name" value="AA_kinase"/>
    <property type="match status" value="1"/>
</dbReference>
<dbReference type="EMBL" id="DSBY01000304">
    <property type="protein sequence ID" value="HDS63944.1"/>
    <property type="molecule type" value="Genomic_DNA"/>
</dbReference>
<evidence type="ECO:0000256" key="1">
    <source>
        <dbReference type="ARBA" id="ARBA00022679"/>
    </source>
</evidence>
<dbReference type="InterPro" id="IPR036393">
    <property type="entry name" value="AceGlu_kinase-like_sf"/>
</dbReference>
<gene>
    <name evidence="3" type="ORF">ENN52_07485</name>
</gene>
<dbReference type="InterPro" id="IPR001048">
    <property type="entry name" value="Asp/Glu/Uridylate_kinase"/>
</dbReference>
<keyword evidence="1" id="KW-0808">Transferase</keyword>
<organism evidence="3">
    <name type="scientific">Methanofollis liminatans</name>
    <dbReference type="NCBI Taxonomy" id="2201"/>
    <lineage>
        <taxon>Archaea</taxon>
        <taxon>Methanobacteriati</taxon>
        <taxon>Methanobacteriota</taxon>
        <taxon>Stenosarchaea group</taxon>
        <taxon>Methanomicrobia</taxon>
        <taxon>Methanomicrobiales</taxon>
        <taxon>Methanomicrobiaceae</taxon>
        <taxon>Methanofollis</taxon>
    </lineage>
</organism>
<proteinExistence type="predicted"/>
<keyword evidence="3" id="KW-0418">Kinase</keyword>
<protein>
    <submittedName>
        <fullName evidence="3">Acetylglutamate kinase</fullName>
    </submittedName>
</protein>
<feature type="domain" description="Aspartate/glutamate/uridylate kinase" evidence="2">
    <location>
        <begin position="21"/>
        <end position="78"/>
    </location>
</feature>
<feature type="non-terminal residue" evidence="3">
    <location>
        <position position="83"/>
    </location>
</feature>
<dbReference type="PANTHER" id="PTHR23342">
    <property type="entry name" value="N-ACETYLGLUTAMATE SYNTHASE"/>
    <property type="match status" value="1"/>
</dbReference>
<dbReference type="PANTHER" id="PTHR23342:SF0">
    <property type="entry name" value="N-ACETYLGLUTAMATE SYNTHASE, MITOCHONDRIAL"/>
    <property type="match status" value="1"/>
</dbReference>
<dbReference type="AlphaFoldDB" id="A0A831LX22"/>
<reference evidence="3" key="1">
    <citation type="journal article" date="2020" name="mSystems">
        <title>Genome- and Community-Level Interaction Insights into Carbon Utilization and Element Cycling Functions of Hydrothermarchaeota in Hydrothermal Sediment.</title>
        <authorList>
            <person name="Zhou Z."/>
            <person name="Liu Y."/>
            <person name="Xu W."/>
            <person name="Pan J."/>
            <person name="Luo Z.H."/>
            <person name="Li M."/>
        </authorList>
    </citation>
    <scope>NUCLEOTIDE SEQUENCE</scope>
    <source>
        <strain evidence="3">SpSt-1183</strain>
    </source>
</reference>
<evidence type="ECO:0000313" key="3">
    <source>
        <dbReference type="EMBL" id="HDS63944.1"/>
    </source>
</evidence>
<dbReference type="Gene3D" id="3.40.1160.10">
    <property type="entry name" value="Acetylglutamate kinase-like"/>
    <property type="match status" value="1"/>
</dbReference>